<comment type="similarity">
    <text evidence="2 4">Belongs to the Nudix hydrolase family.</text>
</comment>
<evidence type="ECO:0000256" key="3">
    <source>
        <dbReference type="ARBA" id="ARBA00022801"/>
    </source>
</evidence>
<dbReference type="Proteomes" id="UP000619260">
    <property type="component" value="Unassembled WGS sequence"/>
</dbReference>
<evidence type="ECO:0000256" key="2">
    <source>
        <dbReference type="ARBA" id="ARBA00005582"/>
    </source>
</evidence>
<dbReference type="InterPro" id="IPR020476">
    <property type="entry name" value="Nudix_hydrolase"/>
</dbReference>
<dbReference type="PANTHER" id="PTHR43046:SF2">
    <property type="entry name" value="8-OXO-DGTP DIPHOSPHATASE-RELATED"/>
    <property type="match status" value="1"/>
</dbReference>
<evidence type="ECO:0000313" key="7">
    <source>
        <dbReference type="Proteomes" id="UP000619260"/>
    </source>
</evidence>
<dbReference type="InterPro" id="IPR015797">
    <property type="entry name" value="NUDIX_hydrolase-like_dom_sf"/>
</dbReference>
<name>A0A8J3YMX0_9ACTN</name>
<keyword evidence="7" id="KW-1185">Reference proteome</keyword>
<dbReference type="CDD" id="cd18882">
    <property type="entry name" value="NUDIX_Hydrolase"/>
    <property type="match status" value="1"/>
</dbReference>
<dbReference type="GO" id="GO:0016787">
    <property type="term" value="F:hydrolase activity"/>
    <property type="evidence" value="ECO:0007669"/>
    <property type="project" value="UniProtKB-KW"/>
</dbReference>
<evidence type="ECO:0000256" key="1">
    <source>
        <dbReference type="ARBA" id="ARBA00001946"/>
    </source>
</evidence>
<dbReference type="AlphaFoldDB" id="A0A8J3YMX0"/>
<accession>A0A8J3YMX0</accession>
<feature type="domain" description="Nudix hydrolase" evidence="5">
    <location>
        <begin position="3"/>
        <end position="135"/>
    </location>
</feature>
<dbReference type="PROSITE" id="PS51462">
    <property type="entry name" value="NUDIX"/>
    <property type="match status" value="1"/>
</dbReference>
<organism evidence="6 7">
    <name type="scientific">Virgisporangium aliadipatigenens</name>
    <dbReference type="NCBI Taxonomy" id="741659"/>
    <lineage>
        <taxon>Bacteria</taxon>
        <taxon>Bacillati</taxon>
        <taxon>Actinomycetota</taxon>
        <taxon>Actinomycetes</taxon>
        <taxon>Micromonosporales</taxon>
        <taxon>Micromonosporaceae</taxon>
        <taxon>Virgisporangium</taxon>
    </lineage>
</organism>
<dbReference type="EMBL" id="BOPF01000013">
    <property type="protein sequence ID" value="GIJ47013.1"/>
    <property type="molecule type" value="Genomic_DNA"/>
</dbReference>
<dbReference type="SUPFAM" id="SSF55811">
    <property type="entry name" value="Nudix"/>
    <property type="match status" value="1"/>
</dbReference>
<dbReference type="InterPro" id="IPR000086">
    <property type="entry name" value="NUDIX_hydrolase_dom"/>
</dbReference>
<protein>
    <recommendedName>
        <fullName evidence="5">Nudix hydrolase domain-containing protein</fullName>
    </recommendedName>
</protein>
<dbReference type="PRINTS" id="PR00502">
    <property type="entry name" value="NUDIXFAMILY"/>
</dbReference>
<dbReference type="PROSITE" id="PS00893">
    <property type="entry name" value="NUDIX_BOX"/>
    <property type="match status" value="1"/>
</dbReference>
<keyword evidence="3 4" id="KW-0378">Hydrolase</keyword>
<comment type="cofactor">
    <cofactor evidence="1">
        <name>Mg(2+)</name>
        <dbReference type="ChEBI" id="CHEBI:18420"/>
    </cofactor>
</comment>
<gene>
    <name evidence="6" type="ORF">Val02_38990</name>
</gene>
<sequence>MVIERRVAVVLLLDRAGRILMQHRDANARTSPNQWTFPGGQIEPGEEPLDAARRELWEETGLRVDDIAPLGVFYRPSVFDNGNEVEIHAYCGTTEATQDDVVLGEGQAMVFVTIDEATAKDLGVTAALILPVFLGSEQYSELRLRH</sequence>
<dbReference type="Gene3D" id="3.90.79.10">
    <property type="entry name" value="Nucleoside Triphosphate Pyrophosphohydrolase"/>
    <property type="match status" value="1"/>
</dbReference>
<evidence type="ECO:0000256" key="4">
    <source>
        <dbReference type="RuleBase" id="RU003476"/>
    </source>
</evidence>
<comment type="caution">
    <text evidence="6">The sequence shown here is derived from an EMBL/GenBank/DDBJ whole genome shotgun (WGS) entry which is preliminary data.</text>
</comment>
<dbReference type="InterPro" id="IPR020084">
    <property type="entry name" value="NUDIX_hydrolase_CS"/>
</dbReference>
<reference evidence="6" key="1">
    <citation type="submission" date="2021-01" db="EMBL/GenBank/DDBJ databases">
        <title>Whole genome shotgun sequence of Virgisporangium aliadipatigenens NBRC 105644.</title>
        <authorList>
            <person name="Komaki H."/>
            <person name="Tamura T."/>
        </authorList>
    </citation>
    <scope>NUCLEOTIDE SEQUENCE</scope>
    <source>
        <strain evidence="6">NBRC 105644</strain>
    </source>
</reference>
<evidence type="ECO:0000259" key="5">
    <source>
        <dbReference type="PROSITE" id="PS51462"/>
    </source>
</evidence>
<proteinExistence type="inferred from homology"/>
<evidence type="ECO:0000313" key="6">
    <source>
        <dbReference type="EMBL" id="GIJ47013.1"/>
    </source>
</evidence>
<dbReference type="PANTHER" id="PTHR43046">
    <property type="entry name" value="GDP-MANNOSE MANNOSYL HYDROLASE"/>
    <property type="match status" value="1"/>
</dbReference>
<dbReference type="Pfam" id="PF00293">
    <property type="entry name" value="NUDIX"/>
    <property type="match status" value="1"/>
</dbReference>